<keyword evidence="5" id="KW-0804">Transcription</keyword>
<dbReference type="PATRIC" id="fig|1265313.6.peg.2509"/>
<keyword evidence="3" id="KW-0238">DNA-binding</keyword>
<keyword evidence="2" id="KW-0805">Transcription regulation</keyword>
<keyword evidence="8" id="KW-1185">Reference proteome</keyword>
<name>A0A095XTA8_9GAMM</name>
<dbReference type="Gene3D" id="3.40.190.10">
    <property type="entry name" value="Periplasmic binding protein-like II"/>
    <property type="match status" value="2"/>
</dbReference>
<dbReference type="GO" id="GO:0003700">
    <property type="term" value="F:DNA-binding transcription factor activity"/>
    <property type="evidence" value="ECO:0007669"/>
    <property type="project" value="InterPro"/>
</dbReference>
<organism evidence="7 8">
    <name type="scientific">Pseudohaliea rubra DSM 19751</name>
    <dbReference type="NCBI Taxonomy" id="1265313"/>
    <lineage>
        <taxon>Bacteria</taxon>
        <taxon>Pseudomonadati</taxon>
        <taxon>Pseudomonadota</taxon>
        <taxon>Gammaproteobacteria</taxon>
        <taxon>Cellvibrionales</taxon>
        <taxon>Halieaceae</taxon>
        <taxon>Pseudohaliea</taxon>
    </lineage>
</organism>
<dbReference type="RefSeq" id="WP_035516156.1">
    <property type="nucleotide sequence ID" value="NZ_KN234761.1"/>
</dbReference>
<dbReference type="PRINTS" id="PR00039">
    <property type="entry name" value="HTHLYSR"/>
</dbReference>
<dbReference type="CDD" id="cd08411">
    <property type="entry name" value="PBP2_OxyR"/>
    <property type="match status" value="1"/>
</dbReference>
<dbReference type="STRING" id="1265313.HRUBRA_02545"/>
<dbReference type="AlphaFoldDB" id="A0A095XTA8"/>
<dbReference type="PANTHER" id="PTHR30346:SF26">
    <property type="entry name" value="HYDROGEN PEROXIDE-INDUCIBLE GENES ACTIVATOR"/>
    <property type="match status" value="1"/>
</dbReference>
<evidence type="ECO:0000256" key="4">
    <source>
        <dbReference type="ARBA" id="ARBA00023159"/>
    </source>
</evidence>
<dbReference type="Pfam" id="PF00126">
    <property type="entry name" value="HTH_1"/>
    <property type="match status" value="1"/>
</dbReference>
<dbReference type="eggNOG" id="COG0583">
    <property type="taxonomic scope" value="Bacteria"/>
</dbReference>
<reference evidence="7 8" key="1">
    <citation type="journal article" date="2014" name="Genome Announc.">
        <title>Genome Sequence of Gammaproteobacterial Pseudohaliea rubra Type Strain DSM 19751, Isolated from Coastal Seawater of the Mediterranean Sea.</title>
        <authorList>
            <person name="Spring S."/>
            <person name="Fiebig A."/>
            <person name="Riedel T."/>
            <person name="Goker M."/>
            <person name="Klenk H.P."/>
        </authorList>
    </citation>
    <scope>NUCLEOTIDE SEQUENCE [LARGE SCALE GENOMIC DNA]</scope>
    <source>
        <strain evidence="7 8">DSM 19751</strain>
    </source>
</reference>
<feature type="domain" description="HTH lysR-type" evidence="6">
    <location>
        <begin position="5"/>
        <end position="62"/>
    </location>
</feature>
<evidence type="ECO:0000256" key="1">
    <source>
        <dbReference type="ARBA" id="ARBA00009437"/>
    </source>
</evidence>
<dbReference type="Pfam" id="PF03466">
    <property type="entry name" value="LysR_substrate"/>
    <property type="match status" value="1"/>
</dbReference>
<dbReference type="FunFam" id="1.10.10.10:FF:000001">
    <property type="entry name" value="LysR family transcriptional regulator"/>
    <property type="match status" value="1"/>
</dbReference>
<evidence type="ECO:0000256" key="2">
    <source>
        <dbReference type="ARBA" id="ARBA00023015"/>
    </source>
</evidence>
<comment type="similarity">
    <text evidence="1">Belongs to the LysR transcriptional regulatory family.</text>
</comment>
<evidence type="ECO:0000313" key="8">
    <source>
        <dbReference type="Proteomes" id="UP000029640"/>
    </source>
</evidence>
<dbReference type="Gene3D" id="1.10.10.10">
    <property type="entry name" value="Winged helix-like DNA-binding domain superfamily/Winged helix DNA-binding domain"/>
    <property type="match status" value="1"/>
</dbReference>
<dbReference type="GO" id="GO:0032993">
    <property type="term" value="C:protein-DNA complex"/>
    <property type="evidence" value="ECO:0007669"/>
    <property type="project" value="TreeGrafter"/>
</dbReference>
<protein>
    <submittedName>
        <fullName evidence="7">Hydrogen peroxide-inducible transcriptional regulator</fullName>
    </submittedName>
</protein>
<gene>
    <name evidence="7" type="ORF">HRUBRA_02545</name>
</gene>
<dbReference type="HOGENOM" id="CLU_039613_6_4_6"/>
<dbReference type="SUPFAM" id="SSF53850">
    <property type="entry name" value="Periplasmic binding protein-like II"/>
    <property type="match status" value="1"/>
</dbReference>
<dbReference type="PANTHER" id="PTHR30346">
    <property type="entry name" value="TRANSCRIPTIONAL DUAL REGULATOR HCAR-RELATED"/>
    <property type="match status" value="1"/>
</dbReference>
<dbReference type="InterPro" id="IPR005119">
    <property type="entry name" value="LysR_subst-bd"/>
</dbReference>
<evidence type="ECO:0000313" key="7">
    <source>
        <dbReference type="EMBL" id="KGE02901.1"/>
    </source>
</evidence>
<accession>A0A095XTA8</accession>
<dbReference type="InterPro" id="IPR036388">
    <property type="entry name" value="WH-like_DNA-bd_sf"/>
</dbReference>
<dbReference type="PROSITE" id="PS50931">
    <property type="entry name" value="HTH_LYSR"/>
    <property type="match status" value="1"/>
</dbReference>
<dbReference type="EMBL" id="AUVB01000080">
    <property type="protein sequence ID" value="KGE02901.1"/>
    <property type="molecule type" value="Genomic_DNA"/>
</dbReference>
<keyword evidence="4" id="KW-0010">Activator</keyword>
<dbReference type="Proteomes" id="UP000029640">
    <property type="component" value="Unassembled WGS sequence"/>
</dbReference>
<evidence type="ECO:0000256" key="5">
    <source>
        <dbReference type="ARBA" id="ARBA00023163"/>
    </source>
</evidence>
<dbReference type="InterPro" id="IPR036390">
    <property type="entry name" value="WH_DNA-bd_sf"/>
</dbReference>
<comment type="caution">
    <text evidence="7">The sequence shown here is derived from an EMBL/GenBank/DDBJ whole genome shotgun (WGS) entry which is preliminary data.</text>
</comment>
<sequence>MTDRPTLRQLEYFMAVARCGSLRRAADELAISQPTLTAQIARAEATLGVTLFERTRSGARLTPTGRRLEPHARRVLEAAEELASAADASRGGAAGTYRLGVKSTLGPYLLPRILPRLHERYEDLKLYVREDSVRRLEEGLERGEYDMIVTALPINSRDLQSETLLREDIRLVMPVDHPLAQKPRLIGRDLAGQQILTTEQGHLFSQLVEQACARLGAELLRDYQGTSLDALRVMVVMGMGLAFLPALYIASEIDDDTGLAVRDIEGEGIARILVLAWRSGSPARAFYRRLAADIRELTREEVGDVVQVMDGA</sequence>
<dbReference type="SUPFAM" id="SSF46785">
    <property type="entry name" value="Winged helix' DNA-binding domain"/>
    <property type="match status" value="1"/>
</dbReference>
<proteinExistence type="inferred from homology"/>
<evidence type="ECO:0000259" key="6">
    <source>
        <dbReference type="PROSITE" id="PS50931"/>
    </source>
</evidence>
<dbReference type="InterPro" id="IPR000847">
    <property type="entry name" value="LysR_HTH_N"/>
</dbReference>
<evidence type="ECO:0000256" key="3">
    <source>
        <dbReference type="ARBA" id="ARBA00023125"/>
    </source>
</evidence>
<dbReference type="GO" id="GO:0003677">
    <property type="term" value="F:DNA binding"/>
    <property type="evidence" value="ECO:0007669"/>
    <property type="project" value="UniProtKB-KW"/>
</dbReference>